<dbReference type="PANTHER" id="PTHR43727">
    <property type="entry name" value="DIAMINOPIMELATE DECARBOXYLASE"/>
    <property type="match status" value="1"/>
</dbReference>
<comment type="caution">
    <text evidence="4">The sequence shown here is derived from an EMBL/GenBank/DDBJ whole genome shotgun (WGS) entry which is preliminary data.</text>
</comment>
<dbReference type="EMBL" id="JAVRBG010000009">
    <property type="protein sequence ID" value="MDT0295049.1"/>
    <property type="molecule type" value="Genomic_DNA"/>
</dbReference>
<keyword evidence="2" id="KW-0663">Pyridoxal phosphate</keyword>
<dbReference type="RefSeq" id="WP_311401976.1">
    <property type="nucleotide sequence ID" value="NZ_JAVRBG010000009.1"/>
</dbReference>
<proteinExistence type="predicted"/>
<dbReference type="SUPFAM" id="SSF50621">
    <property type="entry name" value="Alanine racemase C-terminal domain-like"/>
    <property type="match status" value="1"/>
</dbReference>
<accession>A0ABU2KK52</accession>
<name>A0ABU2KK52_9FLAO</name>
<keyword evidence="5" id="KW-1185">Reference proteome</keyword>
<dbReference type="InterPro" id="IPR029066">
    <property type="entry name" value="PLP-binding_barrel"/>
</dbReference>
<evidence type="ECO:0000259" key="3">
    <source>
        <dbReference type="Pfam" id="PF02784"/>
    </source>
</evidence>
<reference evidence="5" key="1">
    <citation type="submission" date="2023-07" db="EMBL/GenBank/DDBJ databases">
        <title>Isolating and identifying novel microbial strains from the Mariana Trench.</title>
        <authorList>
            <person name="Fu H."/>
        </authorList>
    </citation>
    <scope>NUCLEOTIDE SEQUENCE [LARGE SCALE GENOMIC DNA]</scope>
    <source>
        <strain evidence="5">T-y2</strain>
    </source>
</reference>
<evidence type="ECO:0000313" key="4">
    <source>
        <dbReference type="EMBL" id="MDT0295049.1"/>
    </source>
</evidence>
<feature type="domain" description="Orn/DAP/Arg decarboxylase 2 N-terminal" evidence="3">
    <location>
        <begin position="49"/>
        <end position="256"/>
    </location>
</feature>
<evidence type="ECO:0000313" key="5">
    <source>
        <dbReference type="Proteomes" id="UP001182991"/>
    </source>
</evidence>
<dbReference type="Proteomes" id="UP001182991">
    <property type="component" value="Unassembled WGS sequence"/>
</dbReference>
<evidence type="ECO:0000256" key="2">
    <source>
        <dbReference type="ARBA" id="ARBA00022898"/>
    </source>
</evidence>
<comment type="cofactor">
    <cofactor evidence="1">
        <name>pyridoxal 5'-phosphate</name>
        <dbReference type="ChEBI" id="CHEBI:597326"/>
    </cofactor>
</comment>
<dbReference type="Gene3D" id="3.20.20.10">
    <property type="entry name" value="Alanine racemase"/>
    <property type="match status" value="1"/>
</dbReference>
<protein>
    <submittedName>
        <fullName evidence="4">Y4yA family PLP-dependent enzyme</fullName>
    </submittedName>
</protein>
<dbReference type="Gene3D" id="2.40.37.10">
    <property type="entry name" value="Lyase, Ornithine Decarboxylase, Chain A, domain 1"/>
    <property type="match status" value="1"/>
</dbReference>
<dbReference type="CDD" id="cd06842">
    <property type="entry name" value="PLPDE_III_Y4yA_like"/>
    <property type="match status" value="1"/>
</dbReference>
<dbReference type="InterPro" id="IPR022644">
    <property type="entry name" value="De-COase2_N"/>
</dbReference>
<dbReference type="PROSITE" id="PS00878">
    <property type="entry name" value="ODR_DC_2_1"/>
    <property type="match status" value="1"/>
</dbReference>
<dbReference type="InterPro" id="IPR022653">
    <property type="entry name" value="De-COase2_pyr-phos_BS"/>
</dbReference>
<dbReference type="Pfam" id="PF02784">
    <property type="entry name" value="Orn_Arg_deC_N"/>
    <property type="match status" value="1"/>
</dbReference>
<organism evidence="4 5">
    <name type="scientific">Mesonia ostreae</name>
    <dbReference type="NCBI Taxonomy" id="861110"/>
    <lineage>
        <taxon>Bacteria</taxon>
        <taxon>Pseudomonadati</taxon>
        <taxon>Bacteroidota</taxon>
        <taxon>Flavobacteriia</taxon>
        <taxon>Flavobacteriales</taxon>
        <taxon>Flavobacteriaceae</taxon>
        <taxon>Mesonia</taxon>
    </lineage>
</organism>
<dbReference type="SUPFAM" id="SSF51419">
    <property type="entry name" value="PLP-binding barrel"/>
    <property type="match status" value="1"/>
</dbReference>
<dbReference type="InterPro" id="IPR009006">
    <property type="entry name" value="Ala_racemase/Decarboxylase_C"/>
</dbReference>
<evidence type="ECO:0000256" key="1">
    <source>
        <dbReference type="ARBA" id="ARBA00001933"/>
    </source>
</evidence>
<dbReference type="PANTHER" id="PTHR43727:SF2">
    <property type="entry name" value="GROUP IV DECARBOXYLASE"/>
    <property type="match status" value="1"/>
</dbReference>
<gene>
    <name evidence="4" type="ORF">RLT85_10415</name>
</gene>
<sequence length="487" mass="56195">MKNVIPILEPIVSPWMEYVVNDFQLQKDLLDTYDSPLNIHHLQSFEANIEEYVSFFKQYNFRSKIFYARKANKCSSLASAAFKSGIGVDTASYAELKQCLDVQINAEDLVLTAAIKNTKLLRLAIQHEVLIIIDNRDEAKLIYNICQEEDKQANVGLRISGFEFDNKKLRSRFGFDIDQVEDFILQFFDSKNVQKYMNFTGFHYHLDGYDTRQRGAALHQTLDLIETLKKHHFNASFIDIGGGILINYLKSKEQWDLFQDELKKAVLGNRDPITYNNNGLGFIARDNKVEGKLATYPYYNEMPKINFIKSVLEVKNEENISVFKRLEEMDIELRLEPGRSLLDQVGITMAKVAHRKQDANGNNLIGLEMNMTQMTSSSADFLLDPIVTYSRPSENKNEVEVYFTGAYCLERDFILKRKITLPKLPEIGDIVTFVNTGGYMMHFFETEAHLFELSQNIFAHKISAQTKASDFFRDEKNLESMRDKKTV</sequence>
<dbReference type="InterPro" id="IPR042152">
    <property type="entry name" value="Y4yA-like"/>
</dbReference>